<protein>
    <submittedName>
        <fullName evidence="1">Uncharacterized protein</fullName>
    </submittedName>
</protein>
<gene>
    <name evidence="1" type="ORF">BO223_03570</name>
</gene>
<proteinExistence type="predicted"/>
<dbReference type="Proteomes" id="UP000186758">
    <property type="component" value="Unassembled WGS sequence"/>
</dbReference>
<organism evidence="1 2">
    <name type="scientific">Faecalibaculum rodentium</name>
    <dbReference type="NCBI Taxonomy" id="1702221"/>
    <lineage>
        <taxon>Bacteria</taxon>
        <taxon>Bacillati</taxon>
        <taxon>Bacillota</taxon>
        <taxon>Erysipelotrichia</taxon>
        <taxon>Erysipelotrichales</taxon>
        <taxon>Erysipelotrichaceae</taxon>
        <taxon>Faecalibaculum</taxon>
    </lineage>
</organism>
<dbReference type="EMBL" id="MPJZ01000042">
    <property type="protein sequence ID" value="OLU45844.1"/>
    <property type="molecule type" value="Genomic_DNA"/>
</dbReference>
<reference evidence="1 2" key="1">
    <citation type="submission" date="2016-11" db="EMBL/GenBank/DDBJ databases">
        <title>Description of two novel members of the family Erysipelotrichaceae: Ileibacterium lipovorans gen. nov., sp. nov. and Dubosiella newyorkensis, gen. nov., sp. nov.</title>
        <authorList>
            <person name="Cox L.M."/>
            <person name="Sohn J."/>
            <person name="Tyrrell K.L."/>
            <person name="Citron D.M."/>
            <person name="Lawson P.A."/>
            <person name="Patel N.B."/>
            <person name="Iizumi T."/>
            <person name="Perez-Perez G.I."/>
            <person name="Goldstein E.J."/>
            <person name="Blaser M.J."/>
        </authorList>
    </citation>
    <scope>NUCLEOTIDE SEQUENCE [LARGE SCALE GENOMIC DNA]</scope>
    <source>
        <strain evidence="1 2">NYU-BL-K8</strain>
    </source>
</reference>
<accession>A0A1Q9YLK1</accession>
<sequence length="66" mass="7096">MSACPCCPHAPQIPHWKGLSGYMDTLTVLAAGAGRNGHLAKPGYLHPLYVACRGLSHRLSSLIRSR</sequence>
<dbReference type="AlphaFoldDB" id="A0A1Q9YLK1"/>
<name>A0A1Q9YLK1_9FIRM</name>
<evidence type="ECO:0000313" key="1">
    <source>
        <dbReference type="EMBL" id="OLU45844.1"/>
    </source>
</evidence>
<comment type="caution">
    <text evidence="1">The sequence shown here is derived from an EMBL/GenBank/DDBJ whole genome shotgun (WGS) entry which is preliminary data.</text>
</comment>
<evidence type="ECO:0000313" key="2">
    <source>
        <dbReference type="Proteomes" id="UP000186758"/>
    </source>
</evidence>